<dbReference type="Proteomes" id="UP001234297">
    <property type="component" value="Chromosome 7"/>
</dbReference>
<sequence>MPISSRPHRIPHPSHDPSCALRQPSIIPRPNAERLRQKTSPPPRAASRRLQHPFRSKKPPDRSPSPRHRHHCLCPQIFFSIATTSGFISSLSPQAQILPQGSTRLQQSTLHHPLSLSRPD</sequence>
<reference evidence="1 2" key="1">
    <citation type="journal article" date="2022" name="Hortic Res">
        <title>A haplotype resolved chromosomal level avocado genome allows analysis of novel avocado genes.</title>
        <authorList>
            <person name="Nath O."/>
            <person name="Fletcher S.J."/>
            <person name="Hayward A."/>
            <person name="Shaw L.M."/>
            <person name="Masouleh A.K."/>
            <person name="Furtado A."/>
            <person name="Henry R.J."/>
            <person name="Mitter N."/>
        </authorList>
    </citation>
    <scope>NUCLEOTIDE SEQUENCE [LARGE SCALE GENOMIC DNA]</scope>
    <source>
        <strain evidence="2">cv. Hass</strain>
    </source>
</reference>
<protein>
    <submittedName>
        <fullName evidence="1">Uncharacterized protein</fullName>
    </submittedName>
</protein>
<accession>A0ACC2LAR1</accession>
<evidence type="ECO:0000313" key="1">
    <source>
        <dbReference type="EMBL" id="KAJ8630134.1"/>
    </source>
</evidence>
<keyword evidence="2" id="KW-1185">Reference proteome</keyword>
<evidence type="ECO:0000313" key="2">
    <source>
        <dbReference type="Proteomes" id="UP001234297"/>
    </source>
</evidence>
<proteinExistence type="predicted"/>
<comment type="caution">
    <text evidence="1">The sequence shown here is derived from an EMBL/GenBank/DDBJ whole genome shotgun (WGS) entry which is preliminary data.</text>
</comment>
<dbReference type="EMBL" id="CM056815">
    <property type="protein sequence ID" value="KAJ8630134.1"/>
    <property type="molecule type" value="Genomic_DNA"/>
</dbReference>
<name>A0ACC2LAR1_PERAE</name>
<organism evidence="1 2">
    <name type="scientific">Persea americana</name>
    <name type="common">Avocado</name>
    <dbReference type="NCBI Taxonomy" id="3435"/>
    <lineage>
        <taxon>Eukaryota</taxon>
        <taxon>Viridiplantae</taxon>
        <taxon>Streptophyta</taxon>
        <taxon>Embryophyta</taxon>
        <taxon>Tracheophyta</taxon>
        <taxon>Spermatophyta</taxon>
        <taxon>Magnoliopsida</taxon>
        <taxon>Magnoliidae</taxon>
        <taxon>Laurales</taxon>
        <taxon>Lauraceae</taxon>
        <taxon>Persea</taxon>
    </lineage>
</organism>
<gene>
    <name evidence="1" type="ORF">MRB53_023457</name>
</gene>